<dbReference type="AlphaFoldDB" id="A0A1J8QGW3"/>
<evidence type="ECO:0000313" key="2">
    <source>
        <dbReference type="Proteomes" id="UP000183567"/>
    </source>
</evidence>
<reference evidence="1 2" key="1">
    <citation type="submission" date="2016-03" db="EMBL/GenBank/DDBJ databases">
        <title>Comparative genomics of the ectomycorrhizal sister species Rhizopogon vinicolor and Rhizopogon vesiculosus (Basidiomycota: Boletales) reveals a divergence of the mating type B locus.</title>
        <authorList>
            <person name="Mujic A.B."/>
            <person name="Kuo A."/>
            <person name="Tritt A."/>
            <person name="Lipzen A."/>
            <person name="Chen C."/>
            <person name="Johnson J."/>
            <person name="Sharma A."/>
            <person name="Barry K."/>
            <person name="Grigoriev I.V."/>
            <person name="Spatafora J.W."/>
        </authorList>
    </citation>
    <scope>NUCLEOTIDE SEQUENCE [LARGE SCALE GENOMIC DNA]</scope>
    <source>
        <strain evidence="1 2">AM-OR11-056</strain>
    </source>
</reference>
<sequence length="35" mass="4089">MKPSRTSKSLPHLVLQILTILLLLRERSLMFKLLV</sequence>
<dbReference type="EMBL" id="LVVM01000695">
    <property type="protein sequence ID" value="OJA20157.1"/>
    <property type="molecule type" value="Genomic_DNA"/>
</dbReference>
<gene>
    <name evidence="1" type="ORF">AZE42_13929</name>
</gene>
<organism evidence="1 2">
    <name type="scientific">Rhizopogon vesiculosus</name>
    <dbReference type="NCBI Taxonomy" id="180088"/>
    <lineage>
        <taxon>Eukaryota</taxon>
        <taxon>Fungi</taxon>
        <taxon>Dikarya</taxon>
        <taxon>Basidiomycota</taxon>
        <taxon>Agaricomycotina</taxon>
        <taxon>Agaricomycetes</taxon>
        <taxon>Agaricomycetidae</taxon>
        <taxon>Boletales</taxon>
        <taxon>Suillineae</taxon>
        <taxon>Rhizopogonaceae</taxon>
        <taxon>Rhizopogon</taxon>
    </lineage>
</organism>
<evidence type="ECO:0000313" key="1">
    <source>
        <dbReference type="EMBL" id="OJA20157.1"/>
    </source>
</evidence>
<comment type="caution">
    <text evidence="1">The sequence shown here is derived from an EMBL/GenBank/DDBJ whole genome shotgun (WGS) entry which is preliminary data.</text>
</comment>
<accession>A0A1J8QGW3</accession>
<dbReference type="Proteomes" id="UP000183567">
    <property type="component" value="Unassembled WGS sequence"/>
</dbReference>
<keyword evidence="2" id="KW-1185">Reference proteome</keyword>
<protein>
    <submittedName>
        <fullName evidence="1">Uncharacterized protein</fullName>
    </submittedName>
</protein>
<name>A0A1J8QGW3_9AGAM</name>
<proteinExistence type="predicted"/>